<evidence type="ECO:0000256" key="9">
    <source>
        <dbReference type="PROSITE-ProRule" id="PRU00723"/>
    </source>
</evidence>
<dbReference type="InterPro" id="IPR047187">
    <property type="entry name" value="SF1_C_Upf1"/>
</dbReference>
<dbReference type="InterPro" id="IPR046439">
    <property type="entry name" value="ZF_RZ_dom"/>
</dbReference>
<dbReference type="SMART" id="SM00438">
    <property type="entry name" value="ZnF_NFX"/>
    <property type="match status" value="4"/>
</dbReference>
<sequence>QENAKGPVSTWQRPNIVLLVLTSSDPPRSNYPTPPSTPTEGSLKPCFNILRNNSCKFGARCKFSHEVSSGTQAGQPADRRRPSTASRPSTSRNYRPPEGKLLKWKGLLRSGEGTARPSHIIVGQFFSLAVELMDGDVGGAQETIRLVVTEAGLSFIKDVIDRHIPMDNISTTGVRLWETEIKPLFQLVTHPRVVDSAVLEQEVASIFNYLVGVGGVRMNKLFNYVSTLFQKWPSSTTQISLIEAVELSLAVLAKMLDCNTTNIINEAFSTYATSLASLLDKPAEPEEMLPRLQAKRYLDYIGQRVQVGNQLSSLEPRVQATLTQEIFILARDLPGRLSPGGPRHNNDHASIVNIKILPTYEEIMSPREEYLPVNDSSQWHIPGIRGRLDREFRLIREDTVGQLRDAVREAFGRIRGTTGGIGYQTNSNNLRTYTYDSATLIDMQFDANAGLDLVVQCDQPSSVLTLSSGQRRDWWERSKRLQAGALVCIMDKTDSVMFCTVSESTMRNKDDKKHRFEKKSSDDEEPPEKAEPLTLSDHDMYLHVNLQLVEANEDDVTRVLHWSKSTGPSRHRYLVEFPGILLASFKHTLDALKQMSQQPKMPFVDLLAPDNTTVTEANLQPPLYARKAGFTFDIKCITHDNFEFLVSPQQRPSPKLVESRTALDLTQSAALLNTLSRELSLIQGPPGTGKSYSGEKIIKVLLANKGQTSIGPILCVCYTNHALDQLLEHLLDDEIDKVIRIGSRSKSERLQALNLRMVAQNSDRTRSEKSTLWEIQQSLGDIEDSMRGSLRQLAASDSPQAIRAFLAQTFPRHHGTLFGESEDGWEQVTRAPREVLRRWLTGGSRDSFHCRDIETLIETRLSTMNNAERQILHRYWLNSIMAPIIRTITSLQEEHSQLIERRNRVRSDVDLRCLNQAHIIGVTTTGLAKNLALLRKLRCKVMLCEEAGEVLEAHILTALLPSIEHAILIGDHLQLRPQIQNYELQSTNPRGKQYSLDTSLFERLVEPPHLMDLRLPFSTLDTQRRMHPSISELVRSTLYPSLQDAENVMIYPKVAGMRERLFWLHHDHLEAGAASHDPLNTSHSNDFEVEMTVSLISHLVKQGEYSPDDIAVITPYLGQLHKLRRRMEHMFEICLNDRDLAELEEFEIKGPAAPSTVKAKQSSKTTLLKSVRAATVDNFQGEEAKVIIISLVRSNLQKKCGFLSTSNRINVLLSRAKHGMYIIGNSDTYYNVPMWQEVIDMLTTNGRLGTSLELQCDRHPDTPIRVSQPDHFVLFSPESGCNLPCDKRLHCGHSCTGRCHSDILHNVVFCQEPCPRPQKGCDHACPRRCGDACPLKCSVQINNIDLVLPCGHRLSSATCWETQNPASVRCKVPVKRTVPGCNHDVVVQCFYDVTAANHRCNVPCGHNRECGHTCKNSCFTCNEREDGKIKRQNHGICSQKCGRSYTTCRHSCSETCHGDAGCPPCKEPCEVRCGHSKCNKACHEPCAPCAANTCHSSCPHTKCTMPCAAPCDWVPCSKRCEKMLECGHQCPSLCGEVCPDKAFCQQCASEAVKSACVDFLEMKEYHEIDLDEEPCIFPDCGHFLTTSSMDGQMGMGAYYDLNEDGHPVRLGKTSEPFSLDESGIPVCATCRGSLRNIARYGRIVRRAILDESTKKFIAWAHSQYLSLATRLLEEQEILAQAGPGKVLQTNAASSVARGVQLISSAPRLKQLRELQKTVGKGRYDSIIKLWREIKTHANSVRGEEQPFKRVADFVQFANRQNMASREFQYDESVIQVKGSLLADALLLKCDIVILFDFHRWAKEGGLARVDTEVKLDLSLHWTDCANLIVQSRSLRYAREEVQGHIFAAQLCGLCLSFDECTMWPVGRDLMTEQNEDNLKEEALNHIQKARALLEKYPSTAMFREEIDSVEEMICDGIYRPVTAEEMRAVYNAMSNELRGTGHWYVCENNHPFTIGECGMPMQMARCPECGARIGGQDHQAVEGTRHAVDIENLARGMNGLNM</sequence>
<dbReference type="GO" id="GO:0031380">
    <property type="term" value="C:nuclear RNA-directed RNA polymerase complex"/>
    <property type="evidence" value="ECO:0007669"/>
    <property type="project" value="TreeGrafter"/>
</dbReference>
<evidence type="ECO:0000256" key="2">
    <source>
        <dbReference type="ARBA" id="ARBA00022490"/>
    </source>
</evidence>
<evidence type="ECO:0000313" key="13">
    <source>
        <dbReference type="EMBL" id="KAF3056083.1"/>
    </source>
</evidence>
<proteinExistence type="predicted"/>
<dbReference type="Proteomes" id="UP000801864">
    <property type="component" value="Unassembled WGS sequence"/>
</dbReference>
<dbReference type="InterPro" id="IPR027417">
    <property type="entry name" value="P-loop_NTPase"/>
</dbReference>
<comment type="caution">
    <text evidence="13">The sequence shown here is derived from an EMBL/GenBank/DDBJ whole genome shotgun (WGS) entry which is preliminary data.</text>
</comment>
<dbReference type="InterPro" id="IPR000571">
    <property type="entry name" value="Znf_CCCH"/>
</dbReference>
<dbReference type="PANTHER" id="PTHR10887:SF445">
    <property type="entry name" value="NFX1-TYPE ZINC FINGER-CONTAINING PROTEIN 1"/>
    <property type="match status" value="1"/>
</dbReference>
<keyword evidence="5 9" id="KW-0863">Zinc-finger</keyword>
<reference evidence="13 14" key="1">
    <citation type="submission" date="2018-06" db="EMBL/GenBank/DDBJ databases">
        <title>Genome analysis of cellulolytic fungus Trichoderma lentiforme CFAM-422.</title>
        <authorList>
            <person name="Steindorff A.S."/>
            <person name="Formighieri E.F."/>
            <person name="Midorikawa G.E.O."/>
            <person name="Tamietti M.S."/>
            <person name="Ramos E.Z."/>
            <person name="Silva A.S."/>
            <person name="Bon E.P.S."/>
            <person name="Mendes T.D."/>
            <person name="Damaso M.C.T."/>
            <person name="Favaro L.C.L."/>
        </authorList>
    </citation>
    <scope>NUCLEOTIDE SEQUENCE [LARGE SCALE GENOMIC DNA]</scope>
    <source>
        <strain evidence="13 14">CFAM-422</strain>
    </source>
</reference>
<feature type="compositionally biased region" description="Low complexity" evidence="10">
    <location>
        <begin position="83"/>
        <end position="92"/>
    </location>
</feature>
<feature type="region of interest" description="Disordered" evidence="10">
    <location>
        <begin position="21"/>
        <end position="44"/>
    </location>
</feature>
<feature type="domain" description="C3H1-type" evidence="11">
    <location>
        <begin position="40"/>
        <end position="68"/>
    </location>
</feature>
<gene>
    <name evidence="13" type="ORF">CFAM422_012951</name>
</gene>
<keyword evidence="14" id="KW-1185">Reference proteome</keyword>
<dbReference type="Pfam" id="PF13087">
    <property type="entry name" value="AAA_12"/>
    <property type="match status" value="1"/>
</dbReference>
<dbReference type="CDD" id="cd17936">
    <property type="entry name" value="EEXXEc_NFX1"/>
    <property type="match status" value="1"/>
</dbReference>
<keyword evidence="7 9" id="KW-0862">Zinc</keyword>
<dbReference type="FunFam" id="3.40.50.300:FF:001660">
    <property type="entry name" value="NF-X1 finger and helicase protein, putative"/>
    <property type="match status" value="1"/>
</dbReference>
<evidence type="ECO:0000256" key="4">
    <source>
        <dbReference type="ARBA" id="ARBA00022737"/>
    </source>
</evidence>
<evidence type="ECO:0000259" key="12">
    <source>
        <dbReference type="PROSITE" id="PS51981"/>
    </source>
</evidence>
<dbReference type="GO" id="GO:0031048">
    <property type="term" value="P:regulatory ncRNA-mediated heterochromatin formation"/>
    <property type="evidence" value="ECO:0007669"/>
    <property type="project" value="TreeGrafter"/>
</dbReference>
<keyword evidence="6" id="KW-0347">Helicase</keyword>
<dbReference type="PROSITE" id="PS50103">
    <property type="entry name" value="ZF_C3H1"/>
    <property type="match status" value="1"/>
</dbReference>
<dbReference type="Pfam" id="PF13086">
    <property type="entry name" value="AAA_11"/>
    <property type="match status" value="1"/>
</dbReference>
<keyword evidence="6" id="KW-0067">ATP-binding</keyword>
<dbReference type="PANTHER" id="PTHR10887">
    <property type="entry name" value="DNA2/NAM7 HELICASE FAMILY"/>
    <property type="match status" value="1"/>
</dbReference>
<evidence type="ECO:0000256" key="6">
    <source>
        <dbReference type="ARBA" id="ARBA00022806"/>
    </source>
</evidence>
<dbReference type="Gene3D" id="3.40.50.300">
    <property type="entry name" value="P-loop containing nucleotide triphosphate hydrolases"/>
    <property type="match status" value="2"/>
</dbReference>
<accession>A0A9P4X421</accession>
<dbReference type="SUPFAM" id="SSF52540">
    <property type="entry name" value="P-loop containing nucleoside triphosphate hydrolases"/>
    <property type="match status" value="1"/>
</dbReference>
<keyword evidence="4" id="KW-0677">Repeat</keyword>
<dbReference type="Pfam" id="PF20173">
    <property type="entry name" value="ZnF_RZ-type"/>
    <property type="match status" value="1"/>
</dbReference>
<dbReference type="GO" id="GO:0002376">
    <property type="term" value="P:immune system process"/>
    <property type="evidence" value="ECO:0007669"/>
    <property type="project" value="UniProtKB-KW"/>
</dbReference>
<feature type="zinc finger region" description="C3H1-type" evidence="9">
    <location>
        <begin position="40"/>
        <end position="68"/>
    </location>
</feature>
<dbReference type="CDD" id="cd06008">
    <property type="entry name" value="NF-X1-zinc-finger"/>
    <property type="match status" value="1"/>
</dbReference>
<evidence type="ECO:0000256" key="10">
    <source>
        <dbReference type="SAM" id="MobiDB-lite"/>
    </source>
</evidence>
<feature type="domain" description="RZ-type" evidence="12">
    <location>
        <begin position="1921"/>
        <end position="1996"/>
    </location>
</feature>
<evidence type="ECO:0000256" key="3">
    <source>
        <dbReference type="ARBA" id="ARBA00022723"/>
    </source>
</evidence>
<evidence type="ECO:0000256" key="7">
    <source>
        <dbReference type="ARBA" id="ARBA00022833"/>
    </source>
</evidence>
<dbReference type="InterPro" id="IPR041679">
    <property type="entry name" value="DNA2/NAM7-like_C"/>
</dbReference>
<feature type="compositionally biased region" description="Polar residues" evidence="10">
    <location>
        <begin position="21"/>
        <end position="31"/>
    </location>
</feature>
<keyword evidence="8" id="KW-0391">Immunity</keyword>
<feature type="region of interest" description="Disordered" evidence="10">
    <location>
        <begin position="509"/>
        <end position="534"/>
    </location>
</feature>
<organism evidence="13 14">
    <name type="scientific">Trichoderma lentiforme</name>
    <dbReference type="NCBI Taxonomy" id="1567552"/>
    <lineage>
        <taxon>Eukaryota</taxon>
        <taxon>Fungi</taxon>
        <taxon>Dikarya</taxon>
        <taxon>Ascomycota</taxon>
        <taxon>Pezizomycotina</taxon>
        <taxon>Sordariomycetes</taxon>
        <taxon>Hypocreomycetidae</taxon>
        <taxon>Hypocreales</taxon>
        <taxon>Hypocreaceae</taxon>
        <taxon>Trichoderma</taxon>
    </lineage>
</organism>
<keyword evidence="6" id="KW-0547">Nucleotide-binding</keyword>
<keyword evidence="2" id="KW-0963">Cytoplasm</keyword>
<evidence type="ECO:0000256" key="8">
    <source>
        <dbReference type="ARBA" id="ARBA00022859"/>
    </source>
</evidence>
<evidence type="ECO:0000256" key="1">
    <source>
        <dbReference type="ARBA" id="ARBA00004496"/>
    </source>
</evidence>
<dbReference type="GO" id="GO:0004386">
    <property type="term" value="F:helicase activity"/>
    <property type="evidence" value="ECO:0007669"/>
    <property type="project" value="InterPro"/>
</dbReference>
<evidence type="ECO:0000313" key="14">
    <source>
        <dbReference type="Proteomes" id="UP000801864"/>
    </source>
</evidence>
<dbReference type="InterPro" id="IPR041677">
    <property type="entry name" value="DNA2/NAM7_AAA_11"/>
</dbReference>
<feature type="region of interest" description="Disordered" evidence="10">
    <location>
        <begin position="66"/>
        <end position="98"/>
    </location>
</feature>
<evidence type="ECO:0000256" key="5">
    <source>
        <dbReference type="ARBA" id="ARBA00022771"/>
    </source>
</evidence>
<dbReference type="PROSITE" id="PS51981">
    <property type="entry name" value="ZF_RZ"/>
    <property type="match status" value="1"/>
</dbReference>
<protein>
    <submittedName>
        <fullName evidence="13">NFX1-type zinc finger-containing protein 1</fullName>
    </submittedName>
</protein>
<name>A0A9P4X421_9HYPO</name>
<dbReference type="GO" id="GO:0005737">
    <property type="term" value="C:cytoplasm"/>
    <property type="evidence" value="ECO:0007669"/>
    <property type="project" value="UniProtKB-SubCell"/>
</dbReference>
<keyword evidence="6" id="KW-0378">Hydrolase</keyword>
<keyword evidence="3 9" id="KW-0479">Metal-binding</keyword>
<comment type="subcellular location">
    <subcellularLocation>
        <location evidence="1">Cytoplasm</location>
    </subcellularLocation>
</comment>
<dbReference type="InterPro" id="IPR000967">
    <property type="entry name" value="Znf_NFX1"/>
</dbReference>
<dbReference type="InterPro" id="IPR045055">
    <property type="entry name" value="DNA2/NAM7-like"/>
</dbReference>
<dbReference type="CDD" id="cd18808">
    <property type="entry name" value="SF1_C_Upf1"/>
    <property type="match status" value="1"/>
</dbReference>
<dbReference type="EMBL" id="QLNT01000034">
    <property type="protein sequence ID" value="KAF3056083.1"/>
    <property type="molecule type" value="Genomic_DNA"/>
</dbReference>
<feature type="non-terminal residue" evidence="13">
    <location>
        <position position="2002"/>
    </location>
</feature>
<dbReference type="GO" id="GO:0008270">
    <property type="term" value="F:zinc ion binding"/>
    <property type="evidence" value="ECO:0007669"/>
    <property type="project" value="UniProtKB-KW"/>
</dbReference>
<evidence type="ECO:0000259" key="11">
    <source>
        <dbReference type="PROSITE" id="PS50103"/>
    </source>
</evidence>